<sequence length="414" mass="44816">MPSRSRIIAALSALLATGPAMAQDGSPSWFKVSGFGTLAATHSSEKNADFITNYSEPKGPGFTRSTDFGVDSRVGLQFDVKFSERFSAVVQGISERRYDDTYTPSLNMAHLKFQALPGLAFRAGRIPYSAYLISDYQKVGYATPWVRPPVEVYQFNPITSIDGGDLTWQASAGQVAFSGQVVAGSASVKVPQSGVEARFKVNDFVGASLAASYGHGTYRAFYGQMKGTLDNPYLDGSTSPFVILRSPILLTPYGPMPNPYYAPAMADQLDIKKDRITYASVGFNYDPGDWFVMGEWTRKRGDENALLHFTAAYVTGGYRFGNWTPYLTVAWKGTDSPTSNPNAVVNAIVSTADHAQSSVGGGVRWDFRTNLALKAQVDRVKNASGSFGALVNPQPAFQTGGTYNLATLALDFVF</sequence>
<evidence type="ECO:0008006" key="4">
    <source>
        <dbReference type="Google" id="ProtNLM"/>
    </source>
</evidence>
<proteinExistence type="predicted"/>
<feature type="chain" id="PRO_5047205335" description="Porin" evidence="1">
    <location>
        <begin position="23"/>
        <end position="414"/>
    </location>
</feature>
<accession>A0ABQ5Q5J0</accession>
<gene>
    <name evidence="2" type="ORF">GETHPA_11930</name>
</gene>
<protein>
    <recommendedName>
        <fullName evidence="4">Porin</fullName>
    </recommendedName>
</protein>
<keyword evidence="1" id="KW-0732">Signal</keyword>
<comment type="caution">
    <text evidence="2">The sequence shown here is derived from an EMBL/GenBank/DDBJ whole genome shotgun (WGS) entry which is preliminary data.</text>
</comment>
<reference evidence="2 3" key="1">
    <citation type="journal article" date="2023" name="Antonie Van Leeuwenhoek">
        <title>Mesoterricola silvestris gen. nov., sp. nov., Mesoterricola sediminis sp. nov., Geothrix oryzae sp. nov., Geothrix edaphica sp. nov., Geothrix rubra sp. nov., and Geothrix limicola sp. nov., six novel members of Acidobacteriota isolated from soils.</title>
        <authorList>
            <person name="Itoh H."/>
            <person name="Sugisawa Y."/>
            <person name="Mise K."/>
            <person name="Xu Z."/>
            <person name="Kuniyasu M."/>
            <person name="Ushijima N."/>
            <person name="Kawano K."/>
            <person name="Kobayashi E."/>
            <person name="Shiratori Y."/>
            <person name="Masuda Y."/>
            <person name="Senoo K."/>
        </authorList>
    </citation>
    <scope>NUCLEOTIDE SEQUENCE [LARGE SCALE GENOMIC DNA]</scope>
    <source>
        <strain evidence="2 3">Red803</strain>
    </source>
</reference>
<dbReference type="Proteomes" id="UP001165089">
    <property type="component" value="Unassembled WGS sequence"/>
</dbReference>
<dbReference type="RefSeq" id="WP_285723675.1">
    <property type="nucleotide sequence ID" value="NZ_BSDD01000002.1"/>
</dbReference>
<dbReference type="EMBL" id="BSDD01000002">
    <property type="protein sequence ID" value="GLH69660.1"/>
    <property type="molecule type" value="Genomic_DNA"/>
</dbReference>
<feature type="signal peptide" evidence="1">
    <location>
        <begin position="1"/>
        <end position="22"/>
    </location>
</feature>
<evidence type="ECO:0000256" key="1">
    <source>
        <dbReference type="SAM" id="SignalP"/>
    </source>
</evidence>
<name>A0ABQ5Q5J0_9BACT</name>
<dbReference type="SUPFAM" id="SSF56935">
    <property type="entry name" value="Porins"/>
    <property type="match status" value="1"/>
</dbReference>
<organism evidence="2 3">
    <name type="scientific">Geothrix rubra</name>
    <dbReference type="NCBI Taxonomy" id="2927977"/>
    <lineage>
        <taxon>Bacteria</taxon>
        <taxon>Pseudomonadati</taxon>
        <taxon>Acidobacteriota</taxon>
        <taxon>Holophagae</taxon>
        <taxon>Holophagales</taxon>
        <taxon>Holophagaceae</taxon>
        <taxon>Geothrix</taxon>
    </lineage>
</organism>
<keyword evidence="3" id="KW-1185">Reference proteome</keyword>
<evidence type="ECO:0000313" key="3">
    <source>
        <dbReference type="Proteomes" id="UP001165089"/>
    </source>
</evidence>
<evidence type="ECO:0000313" key="2">
    <source>
        <dbReference type="EMBL" id="GLH69660.1"/>
    </source>
</evidence>
<dbReference type="Gene3D" id="2.40.160.20">
    <property type="match status" value="1"/>
</dbReference>